<dbReference type="Pfam" id="PF13181">
    <property type="entry name" value="TPR_8"/>
    <property type="match status" value="1"/>
</dbReference>
<dbReference type="InterPro" id="IPR036388">
    <property type="entry name" value="WH-like_DNA-bd_sf"/>
</dbReference>
<keyword evidence="6" id="KW-1185">Reference proteome</keyword>
<evidence type="ECO:0000313" key="5">
    <source>
        <dbReference type="EMBL" id="AUS06200.1"/>
    </source>
</evidence>
<keyword evidence="1" id="KW-0677">Repeat</keyword>
<keyword evidence="4" id="KW-0812">Transmembrane</keyword>
<dbReference type="Proteomes" id="UP000236592">
    <property type="component" value="Chromosome"/>
</dbReference>
<name>A0A2I7SJV8_9FLAO</name>
<feature type="repeat" description="TPR" evidence="3">
    <location>
        <begin position="230"/>
        <end position="263"/>
    </location>
</feature>
<dbReference type="InterPro" id="IPR019734">
    <property type="entry name" value="TPR_rpt"/>
</dbReference>
<dbReference type="Pfam" id="PF13424">
    <property type="entry name" value="TPR_12"/>
    <property type="match status" value="1"/>
</dbReference>
<proteinExistence type="predicted"/>
<dbReference type="PANTHER" id="PTHR45641">
    <property type="entry name" value="TETRATRICOPEPTIDE REPEAT PROTEIN (AFU_ORTHOLOGUE AFUA_6G03870)"/>
    <property type="match status" value="1"/>
</dbReference>
<evidence type="ECO:0000256" key="3">
    <source>
        <dbReference type="PROSITE-ProRule" id="PRU00339"/>
    </source>
</evidence>
<dbReference type="RefSeq" id="WP_102996163.1">
    <property type="nucleotide sequence ID" value="NZ_CP025938.1"/>
</dbReference>
<gene>
    <name evidence="5" type="ORF">C1A40_12410</name>
</gene>
<keyword evidence="2 3" id="KW-0802">TPR repeat</keyword>
<dbReference type="GO" id="GO:0003677">
    <property type="term" value="F:DNA binding"/>
    <property type="evidence" value="ECO:0007669"/>
    <property type="project" value="InterPro"/>
</dbReference>
<dbReference type="SUPFAM" id="SSF46894">
    <property type="entry name" value="C-terminal effector domain of the bipartite response regulators"/>
    <property type="match status" value="1"/>
</dbReference>
<feature type="repeat" description="TPR" evidence="3">
    <location>
        <begin position="107"/>
        <end position="140"/>
    </location>
</feature>
<keyword evidence="4" id="KW-0472">Membrane</keyword>
<evidence type="ECO:0000256" key="2">
    <source>
        <dbReference type="ARBA" id="ARBA00022803"/>
    </source>
</evidence>
<evidence type="ECO:0000256" key="1">
    <source>
        <dbReference type="ARBA" id="ARBA00022737"/>
    </source>
</evidence>
<dbReference type="SMART" id="SM00028">
    <property type="entry name" value="TPR"/>
    <property type="match status" value="2"/>
</dbReference>
<feature type="transmembrane region" description="Helical" evidence="4">
    <location>
        <begin position="348"/>
        <end position="370"/>
    </location>
</feature>
<keyword evidence="4" id="KW-1133">Transmembrane helix</keyword>
<dbReference type="SUPFAM" id="SSF48452">
    <property type="entry name" value="TPR-like"/>
    <property type="match status" value="2"/>
</dbReference>
<accession>A0A2I7SJV8</accession>
<organism evidence="5 6">
    <name type="scientific">Pseudotamlana carrageenivorans</name>
    <dbReference type="NCBI Taxonomy" id="2069432"/>
    <lineage>
        <taxon>Bacteria</taxon>
        <taxon>Pseudomonadati</taxon>
        <taxon>Bacteroidota</taxon>
        <taxon>Flavobacteriia</taxon>
        <taxon>Flavobacteriales</taxon>
        <taxon>Flavobacteriaceae</taxon>
        <taxon>Pseudotamlana</taxon>
    </lineage>
</organism>
<protein>
    <recommendedName>
        <fullName evidence="7">HTH luxR-type domain-containing protein</fullName>
    </recommendedName>
</protein>
<dbReference type="PROSITE" id="PS50005">
    <property type="entry name" value="TPR"/>
    <property type="match status" value="2"/>
</dbReference>
<dbReference type="Gene3D" id="1.25.40.10">
    <property type="entry name" value="Tetratricopeptide repeat domain"/>
    <property type="match status" value="2"/>
</dbReference>
<dbReference type="AlphaFoldDB" id="A0A2I7SJV8"/>
<dbReference type="EMBL" id="CP025938">
    <property type="protein sequence ID" value="AUS06200.1"/>
    <property type="molecule type" value="Genomic_DNA"/>
</dbReference>
<dbReference type="InterPro" id="IPR011990">
    <property type="entry name" value="TPR-like_helical_dom_sf"/>
</dbReference>
<reference evidence="6" key="1">
    <citation type="submission" date="2018-01" db="EMBL/GenBank/DDBJ databases">
        <title>Complete genome of Tamlana sp. UJ94.</title>
        <authorList>
            <person name="Jung J."/>
            <person name="Chung D."/>
            <person name="Bae S.S."/>
            <person name="Baek K."/>
        </authorList>
    </citation>
    <scope>NUCLEOTIDE SEQUENCE [LARGE SCALE GENOMIC DNA]</scope>
    <source>
        <strain evidence="6">UJ94</strain>
    </source>
</reference>
<evidence type="ECO:0008006" key="7">
    <source>
        <dbReference type="Google" id="ProtNLM"/>
    </source>
</evidence>
<evidence type="ECO:0000256" key="4">
    <source>
        <dbReference type="SAM" id="Phobius"/>
    </source>
</evidence>
<dbReference type="PANTHER" id="PTHR45641:SF19">
    <property type="entry name" value="NEPHROCYSTIN-3"/>
    <property type="match status" value="1"/>
</dbReference>
<dbReference type="Gene3D" id="1.10.10.10">
    <property type="entry name" value="Winged helix-like DNA-binding domain superfamily/Winged helix DNA-binding domain"/>
    <property type="match status" value="1"/>
</dbReference>
<dbReference type="KEGG" id="taj:C1A40_12410"/>
<sequence length="536" mass="63017">MKPLKFFLLSILTLLQVQNLFSQTPAERDSFYQKADRLKYEKPDSAAVYFQKSIDFQLKEKDTLAAINSLKDLSFLYAHNVNYGKSYDGYWNALLLADKSKDSVSIASIYNQLGWLYSYYKRDDEALKYFNKSIAIDKTLRLDPVDYNTNLRSDYFSIAVFYRNNEEFDLARKYLDSSNVYHSKLTDNPPYFATSELGYIMCKEGSCKEGIDMLKESEAYFKRVDPSYLTIIYYLFGEVYRDLNDFELSESYFKKSLKLGEKYHTHSNYAPRNYQSLSELYQANHKYKEAYQALLHANELNNNIFGGRSKNNQHLLEIKDDFRVEKQKQDVLLKEKRLAELEHEDKIWLLKTILLVVVVLFISMFAVLFVRNLRIKHQSEKQYIKKQQEIERKRQNDILELKNKQLASSALQLIEKDEFLESINSKLSKQNNQIDTTVIKRMVKSIQGNTASNWKEFEARFTNINQSFYANIIEKFPKLSQTDQKLCALIKLNFSSKEMASILGISVESVHTSRYRLRKKLGLERNDNLSDFINEF</sequence>
<dbReference type="GO" id="GO:0006355">
    <property type="term" value="P:regulation of DNA-templated transcription"/>
    <property type="evidence" value="ECO:0007669"/>
    <property type="project" value="InterPro"/>
</dbReference>
<evidence type="ECO:0000313" key="6">
    <source>
        <dbReference type="Proteomes" id="UP000236592"/>
    </source>
</evidence>
<dbReference type="InterPro" id="IPR016032">
    <property type="entry name" value="Sig_transdc_resp-reg_C-effctor"/>
</dbReference>
<dbReference type="OrthoDB" id="1090267at2"/>